<comment type="catalytic activity">
    <reaction evidence="7">
        <text>NAD(+) + H2O = ADP-D-ribose + nicotinamide + H(+)</text>
        <dbReference type="Rhea" id="RHEA:16301"/>
        <dbReference type="ChEBI" id="CHEBI:15377"/>
        <dbReference type="ChEBI" id="CHEBI:15378"/>
        <dbReference type="ChEBI" id="CHEBI:17154"/>
        <dbReference type="ChEBI" id="CHEBI:57540"/>
        <dbReference type="ChEBI" id="CHEBI:57967"/>
        <dbReference type="EC" id="3.2.2.6"/>
    </reaction>
    <physiologicalReaction direction="left-to-right" evidence="7">
        <dbReference type="Rhea" id="RHEA:16302"/>
    </physiologicalReaction>
</comment>
<dbReference type="PANTHER" id="PTHR11017:SF568">
    <property type="entry name" value="ADP-RIBOSYL CYCLASE_CYCLIC ADP-RIBOSE HYDROLASE"/>
    <property type="match status" value="1"/>
</dbReference>
<dbReference type="Pfam" id="PF23286">
    <property type="entry name" value="LRR_13"/>
    <property type="match status" value="1"/>
</dbReference>
<dbReference type="FunFam" id="1.10.8.430:FF:000002">
    <property type="entry name" value="Disease resistance protein (TIR-NBS-LRR class)"/>
    <property type="match status" value="1"/>
</dbReference>
<proteinExistence type="predicted"/>
<dbReference type="OrthoDB" id="10282825at2759"/>
<dbReference type="SUPFAM" id="SSF52058">
    <property type="entry name" value="L domain-like"/>
    <property type="match status" value="1"/>
</dbReference>
<dbReference type="GO" id="GO:0007165">
    <property type="term" value="P:signal transduction"/>
    <property type="evidence" value="ECO:0007669"/>
    <property type="project" value="InterPro"/>
</dbReference>
<dbReference type="InterPro" id="IPR044974">
    <property type="entry name" value="Disease_R_plants"/>
</dbReference>
<dbReference type="OMA" id="EYESEMM"/>
<sequence>MASSSSFTPQSKNFDVFLSFRGEDTRRGFISHLYHALCQRGIHTFIDDDLPRGEEISVELLKTIENSATSIIVFSENYASSTWYLDELAKIVECRKKNKSVRPIFYKVDPSEIRKQKGKFGKALTMHEEKFNDNKKVRRWREALCEAVGLSGWDYKNSCDESKLVQKIVEDISTYTLKKMPFHVAEYPVGINSRVEDVLKCLNVESNDVHMVWIYGLGGIGKTTIAKAIYNRISYYFEAKFFLENVRERSETNEGIIHLQDILISEVLGDRSLKVHNKCRGTDMINKILCQKRVLLILDDVDNLVQLKILLGKCDWFAPGSRIIMTTRDKCLLATFGNGVSMSAYQVEGLDKNEAIELFSKHAFQSHEPNEDYLELANRVVHYAKGLPLALVVMGADLYGKTKPEWESALNKYEKIPYRDIQKILKISYEGLDDTEKHIFLDIACFFKGYCMDYDKVVDILEACGLYPKTGIKKLIDKCLLTKNKFKQLSMHDLLQQMGREIVRQESPENPGERSRLWCYEDALEVLTEDMGSNKIQAIRLWSPEKKPTEVKLEAKVFHKMKNLRFLAIHNVHCHGRLKYLPNGLRVLDWYGYPFSSWPSNFCPKSLVVLNMSRSQLEEPIKQICAFKAATYVDFSGCELIRKIPDMSMTPNIKHLILRYCRNLVEVDDSVGRRDKLEVWDLKGCSKLETLPSCLMMKSFTSFGLSGCERLKKFPNILHKMNGLGELELLNTGISELPPSFGNLTGLKTLNIGAHLTQVRLPGSIYTLQHRETLDLSGCVTFPKDVEIDRQPLCNSYGGFSNYIFPRLNKLCLDSFTNRSEIDFILNCCCPLTLKELVIGYCKKIVTLPESISRFERLHRLDITNCDELREIPRLPQSIRHVDAFNSHSLDSQLLFHQFREMIGLRPNLPPCLGVTSDVLKTPHSYSYRESLLYDFSEYHILVPGEENEIPNWFNHQRIGNLISFSIGPKFPTIALCLAFQYEEEASTEEFYNTILILIDISINGIQRSFGNSFCYSLSKYGHHLCFYCRPQSSLQKLFQDLNLGDQNHVELFCETFAAAPYLRFPPNIPSIIKRIGVHVECNCPQPQNVEALGLSMDNYEARSCTCLCGAQTCCRCLKEVGSTHSAGRASVHSSNLESQIISSDTDGGGSSSVILPSNSGLPMDVANGSEFAFGLDSTVGDGFDLGSSSINDDSDFSPYPESKKMRTT</sequence>
<dbReference type="AlphaFoldDB" id="A0A7N2L4I1"/>
<evidence type="ECO:0000256" key="4">
    <source>
        <dbReference type="ARBA" id="ARBA00022801"/>
    </source>
</evidence>
<dbReference type="EMBL" id="LRBV02000003">
    <property type="status" value="NOT_ANNOTATED_CDS"/>
    <property type="molecule type" value="Genomic_DNA"/>
</dbReference>
<keyword evidence="5" id="KW-0611">Plant defense</keyword>
<keyword evidence="3" id="KW-0677">Repeat</keyword>
<dbReference type="InterPro" id="IPR058546">
    <property type="entry name" value="RPS4B/Roq1-like_LRR"/>
</dbReference>
<dbReference type="RefSeq" id="XP_030959934.1">
    <property type="nucleotide sequence ID" value="XM_031104074.1"/>
</dbReference>
<dbReference type="SMART" id="SM00255">
    <property type="entry name" value="TIR"/>
    <property type="match status" value="1"/>
</dbReference>
<dbReference type="InterPro" id="IPR000157">
    <property type="entry name" value="TIR_dom"/>
</dbReference>
<dbReference type="PRINTS" id="PR00364">
    <property type="entry name" value="DISEASERSIST"/>
</dbReference>
<accession>A0A7N2L4I1</accession>
<dbReference type="Gene3D" id="3.40.50.300">
    <property type="entry name" value="P-loop containing nucleotide triphosphate hydrolases"/>
    <property type="match status" value="1"/>
</dbReference>
<gene>
    <name evidence="10" type="primary">LOC115981739</name>
</gene>
<dbReference type="GeneID" id="115981739"/>
<name>A0A7N2L4I1_QUELO</name>
<dbReference type="Pfam" id="PF00931">
    <property type="entry name" value="NB-ARC"/>
    <property type="match status" value="1"/>
</dbReference>
<evidence type="ECO:0000256" key="8">
    <source>
        <dbReference type="SAM" id="MobiDB-lite"/>
    </source>
</evidence>
<keyword evidence="2" id="KW-0433">Leucine-rich repeat</keyword>
<organism evidence="10 11">
    <name type="scientific">Quercus lobata</name>
    <name type="common">Valley oak</name>
    <dbReference type="NCBI Taxonomy" id="97700"/>
    <lineage>
        <taxon>Eukaryota</taxon>
        <taxon>Viridiplantae</taxon>
        <taxon>Streptophyta</taxon>
        <taxon>Embryophyta</taxon>
        <taxon>Tracheophyta</taxon>
        <taxon>Spermatophyta</taxon>
        <taxon>Magnoliopsida</taxon>
        <taxon>eudicotyledons</taxon>
        <taxon>Gunneridae</taxon>
        <taxon>Pentapetalae</taxon>
        <taxon>rosids</taxon>
        <taxon>fabids</taxon>
        <taxon>Fagales</taxon>
        <taxon>Fagaceae</taxon>
        <taxon>Quercus</taxon>
    </lineage>
</organism>
<evidence type="ECO:0000256" key="3">
    <source>
        <dbReference type="ARBA" id="ARBA00022737"/>
    </source>
</evidence>
<feature type="region of interest" description="Disordered" evidence="8">
    <location>
        <begin position="1187"/>
        <end position="1209"/>
    </location>
</feature>
<reference evidence="10 11" key="1">
    <citation type="journal article" date="2016" name="G3 (Bethesda)">
        <title>First Draft Assembly and Annotation of the Genome of a California Endemic Oak Quercus lobata Nee (Fagaceae).</title>
        <authorList>
            <person name="Sork V.L."/>
            <person name="Fitz-Gibbon S.T."/>
            <person name="Puiu D."/>
            <person name="Crepeau M."/>
            <person name="Gugger P.F."/>
            <person name="Sherman R."/>
            <person name="Stevens K."/>
            <person name="Langley C.H."/>
            <person name="Pellegrini M."/>
            <person name="Salzberg S.L."/>
        </authorList>
    </citation>
    <scope>NUCLEOTIDE SEQUENCE [LARGE SCALE GENOMIC DNA]</scope>
    <source>
        <strain evidence="10 11">cv. SW786</strain>
    </source>
</reference>
<dbReference type="InterPro" id="IPR042197">
    <property type="entry name" value="Apaf_helical"/>
</dbReference>
<dbReference type="InterPro" id="IPR032675">
    <property type="entry name" value="LRR_dom_sf"/>
</dbReference>
<dbReference type="PROSITE" id="PS50104">
    <property type="entry name" value="TIR"/>
    <property type="match status" value="1"/>
</dbReference>
<evidence type="ECO:0000256" key="7">
    <source>
        <dbReference type="ARBA" id="ARBA00047304"/>
    </source>
</evidence>
<dbReference type="Gene3D" id="1.10.8.430">
    <property type="entry name" value="Helical domain of apoptotic protease-activating factors"/>
    <property type="match status" value="1"/>
</dbReference>
<evidence type="ECO:0000256" key="1">
    <source>
        <dbReference type="ARBA" id="ARBA00011982"/>
    </source>
</evidence>
<dbReference type="RefSeq" id="XP_030959933.1">
    <property type="nucleotide sequence ID" value="XM_031104073.1"/>
</dbReference>
<dbReference type="Pfam" id="PF01582">
    <property type="entry name" value="TIR"/>
    <property type="match status" value="1"/>
</dbReference>
<dbReference type="SUPFAM" id="SSF46785">
    <property type="entry name" value="Winged helix' DNA-binding domain"/>
    <property type="match status" value="1"/>
</dbReference>
<dbReference type="RefSeq" id="XP_030959932.1">
    <property type="nucleotide sequence ID" value="XM_031104072.1"/>
</dbReference>
<evidence type="ECO:0000256" key="5">
    <source>
        <dbReference type="ARBA" id="ARBA00022821"/>
    </source>
</evidence>
<dbReference type="GO" id="GO:0043531">
    <property type="term" value="F:ADP binding"/>
    <property type="evidence" value="ECO:0007669"/>
    <property type="project" value="InterPro"/>
</dbReference>
<dbReference type="Pfam" id="PF23282">
    <property type="entry name" value="WHD_ROQ1"/>
    <property type="match status" value="1"/>
</dbReference>
<dbReference type="FunFam" id="3.40.50.10140:FF:000007">
    <property type="entry name" value="Disease resistance protein (TIR-NBS-LRR class)"/>
    <property type="match status" value="1"/>
</dbReference>
<dbReference type="RefSeq" id="XP_030959930.1">
    <property type="nucleotide sequence ID" value="XM_031104070.1"/>
</dbReference>
<dbReference type="InParanoid" id="A0A7N2L4I1"/>
<dbReference type="InterPro" id="IPR002182">
    <property type="entry name" value="NB-ARC"/>
</dbReference>
<dbReference type="EnsemblPlants" id="QL03p005070:mrna">
    <property type="protein sequence ID" value="QL03p005070:mrna"/>
    <property type="gene ID" value="QL03p005070"/>
</dbReference>
<dbReference type="SUPFAM" id="SSF52540">
    <property type="entry name" value="P-loop containing nucleoside triphosphate hydrolases"/>
    <property type="match status" value="1"/>
</dbReference>
<dbReference type="InterPro" id="IPR036390">
    <property type="entry name" value="WH_DNA-bd_sf"/>
</dbReference>
<dbReference type="InterPro" id="IPR027417">
    <property type="entry name" value="P-loop_NTPase"/>
</dbReference>
<keyword evidence="6" id="KW-0520">NAD</keyword>
<evidence type="ECO:0000313" key="10">
    <source>
        <dbReference type="EnsemblPlants" id="QL03p005070:mrna"/>
    </source>
</evidence>
<reference evidence="10" key="2">
    <citation type="submission" date="2021-01" db="UniProtKB">
        <authorList>
            <consortium name="EnsemblPlants"/>
        </authorList>
    </citation>
    <scope>IDENTIFICATION</scope>
</reference>
<dbReference type="Gramene" id="QL03p005070:mrna">
    <property type="protein sequence ID" value="QL03p005070:mrna"/>
    <property type="gene ID" value="QL03p005070"/>
</dbReference>
<dbReference type="Gene3D" id="3.40.50.10140">
    <property type="entry name" value="Toll/interleukin-1 receptor homology (TIR) domain"/>
    <property type="match status" value="1"/>
</dbReference>
<dbReference type="GO" id="GO:0061809">
    <property type="term" value="F:NAD+ nucleosidase activity, cyclic ADP-ribose generating"/>
    <property type="evidence" value="ECO:0007669"/>
    <property type="project" value="UniProtKB-EC"/>
</dbReference>
<dbReference type="PANTHER" id="PTHR11017">
    <property type="entry name" value="LEUCINE-RICH REPEAT-CONTAINING PROTEIN"/>
    <property type="match status" value="1"/>
</dbReference>
<dbReference type="SUPFAM" id="SSF52200">
    <property type="entry name" value="Toll/Interleukin receptor TIR domain"/>
    <property type="match status" value="1"/>
</dbReference>
<feature type="domain" description="TIR" evidence="9">
    <location>
        <begin position="12"/>
        <end position="176"/>
    </location>
</feature>
<dbReference type="EC" id="3.2.2.6" evidence="1"/>
<keyword evidence="11" id="KW-1185">Reference proteome</keyword>
<evidence type="ECO:0000259" key="9">
    <source>
        <dbReference type="PROSITE" id="PS50104"/>
    </source>
</evidence>
<dbReference type="InterPro" id="IPR058192">
    <property type="entry name" value="WHD_ROQ1-like"/>
</dbReference>
<protein>
    <recommendedName>
        <fullName evidence="1">ADP-ribosyl cyclase/cyclic ADP-ribose hydrolase</fullName>
        <ecNumber evidence="1">3.2.2.6</ecNumber>
    </recommendedName>
</protein>
<dbReference type="GO" id="GO:0006952">
    <property type="term" value="P:defense response"/>
    <property type="evidence" value="ECO:0007669"/>
    <property type="project" value="UniProtKB-KW"/>
</dbReference>
<dbReference type="Proteomes" id="UP000594261">
    <property type="component" value="Chromosome 3"/>
</dbReference>
<evidence type="ECO:0000256" key="2">
    <source>
        <dbReference type="ARBA" id="ARBA00022614"/>
    </source>
</evidence>
<keyword evidence="4" id="KW-0378">Hydrolase</keyword>
<dbReference type="Gene3D" id="3.80.10.10">
    <property type="entry name" value="Ribonuclease Inhibitor"/>
    <property type="match status" value="2"/>
</dbReference>
<dbReference type="InterPro" id="IPR035897">
    <property type="entry name" value="Toll_tir_struct_dom_sf"/>
</dbReference>
<evidence type="ECO:0000313" key="11">
    <source>
        <dbReference type="Proteomes" id="UP000594261"/>
    </source>
</evidence>
<evidence type="ECO:0000256" key="6">
    <source>
        <dbReference type="ARBA" id="ARBA00023027"/>
    </source>
</evidence>
<dbReference type="KEGG" id="qlo:115981739"/>